<evidence type="ECO:0000313" key="3">
    <source>
        <dbReference type="Proteomes" id="UP000287605"/>
    </source>
</evidence>
<dbReference type="RefSeq" id="WP_126810068.1">
    <property type="nucleotide sequence ID" value="NZ_NGKA01000029.1"/>
</dbReference>
<dbReference type="Proteomes" id="UP000287605">
    <property type="component" value="Unassembled WGS sequence"/>
</dbReference>
<dbReference type="OrthoDB" id="86031at2"/>
<evidence type="ECO:0000259" key="1">
    <source>
        <dbReference type="Pfam" id="PF25583"/>
    </source>
</evidence>
<dbReference type="AlphaFoldDB" id="A0A430ALD5"/>
<organism evidence="2 3">
    <name type="scientific">Vagococcus elongatus</name>
    <dbReference type="NCBI Taxonomy" id="180344"/>
    <lineage>
        <taxon>Bacteria</taxon>
        <taxon>Bacillati</taxon>
        <taxon>Bacillota</taxon>
        <taxon>Bacilli</taxon>
        <taxon>Lactobacillales</taxon>
        <taxon>Enterococcaceae</taxon>
        <taxon>Vagococcus</taxon>
    </lineage>
</organism>
<name>A0A430ALD5_9ENTE</name>
<dbReference type="Pfam" id="PF25583">
    <property type="entry name" value="WCX"/>
    <property type="match status" value="1"/>
</dbReference>
<gene>
    <name evidence="2" type="ORF">CBF29_12630</name>
</gene>
<protein>
    <recommendedName>
        <fullName evidence="1">WCX domain-containing protein</fullName>
    </recommendedName>
</protein>
<accession>A0A430ALD5</accession>
<comment type="caution">
    <text evidence="2">The sequence shown here is derived from an EMBL/GenBank/DDBJ whole genome shotgun (WGS) entry which is preliminary data.</text>
</comment>
<evidence type="ECO:0000313" key="2">
    <source>
        <dbReference type="EMBL" id="RSU08950.1"/>
    </source>
</evidence>
<dbReference type="EMBL" id="NGKA01000029">
    <property type="protein sequence ID" value="RSU08950.1"/>
    <property type="molecule type" value="Genomic_DNA"/>
</dbReference>
<feature type="domain" description="WCX" evidence="1">
    <location>
        <begin position="75"/>
        <end position="132"/>
    </location>
</feature>
<reference evidence="2 3" key="1">
    <citation type="submission" date="2017-05" db="EMBL/GenBank/DDBJ databases">
        <title>Vagococcus spp. assemblies.</title>
        <authorList>
            <person name="Gulvik C.A."/>
        </authorList>
    </citation>
    <scope>NUCLEOTIDE SEQUENCE [LARGE SCALE GENOMIC DNA]</scope>
    <source>
        <strain evidence="2 3">CCUG 51432</strain>
    </source>
</reference>
<dbReference type="InterPro" id="IPR057727">
    <property type="entry name" value="WCX_dom"/>
</dbReference>
<sequence length="144" mass="16829">MMSGSHTSQDDADFSSLNKFRINNMMNLKIISSHNNKISYKDRFESGYLTNHTATLPFFGNTLLLVIDFYWDPVYVLDRFPNSKIIKENDDGSFRIEIYANDGYGVKMWLLSQGDMVKVISPQKIKDYIIQDMIHALKYYDYDI</sequence>
<proteinExistence type="predicted"/>
<keyword evidence="3" id="KW-1185">Reference proteome</keyword>